<dbReference type="SUPFAM" id="SSF69255">
    <property type="entry name" value="gp5 N-terminal domain-like"/>
    <property type="match status" value="1"/>
</dbReference>
<protein>
    <submittedName>
        <fullName evidence="6">Type VI secretion system secreted protein VgrG</fullName>
    </submittedName>
</protein>
<dbReference type="Proteomes" id="UP000315112">
    <property type="component" value="Unassembled WGS sequence"/>
</dbReference>
<dbReference type="SUPFAM" id="SSF69279">
    <property type="entry name" value="Phage tail proteins"/>
    <property type="match status" value="2"/>
</dbReference>
<accession>A0A562PM77</accession>
<evidence type="ECO:0000259" key="5">
    <source>
        <dbReference type="Pfam" id="PF13296"/>
    </source>
</evidence>
<dbReference type="SUPFAM" id="SSF69349">
    <property type="entry name" value="Phage fibre proteins"/>
    <property type="match status" value="1"/>
</dbReference>
<evidence type="ECO:0000259" key="3">
    <source>
        <dbReference type="Pfam" id="PF04717"/>
    </source>
</evidence>
<dbReference type="InterPro" id="IPR028244">
    <property type="entry name" value="T6SS_Rhs_Vgr_dom"/>
</dbReference>
<dbReference type="InterPro" id="IPR006531">
    <property type="entry name" value="Gp5/Vgr_OB"/>
</dbReference>
<dbReference type="EMBL" id="VLKW01000007">
    <property type="protein sequence ID" value="TWI45300.1"/>
    <property type="molecule type" value="Genomic_DNA"/>
</dbReference>
<reference evidence="6 7" key="1">
    <citation type="journal article" date="2015" name="Stand. Genomic Sci.">
        <title>Genomic Encyclopedia of Bacterial and Archaeal Type Strains, Phase III: the genomes of soil and plant-associated and newly described type strains.</title>
        <authorList>
            <person name="Whitman W.B."/>
            <person name="Woyke T."/>
            <person name="Klenk H.P."/>
            <person name="Zhou Y."/>
            <person name="Lilburn T.G."/>
            <person name="Beck B.J."/>
            <person name="De Vos P."/>
            <person name="Vandamme P."/>
            <person name="Eisen J.A."/>
            <person name="Garrity G."/>
            <person name="Hugenholtz P."/>
            <person name="Kyrpides N.C."/>
        </authorList>
    </citation>
    <scope>NUCLEOTIDE SEQUENCE [LARGE SCALE GENOMIC DNA]</scope>
    <source>
        <strain evidence="6 7">CGMCC 1.10685</strain>
    </source>
</reference>
<dbReference type="Pfam" id="PF13296">
    <property type="entry name" value="T6SS_Vgr"/>
    <property type="match status" value="1"/>
</dbReference>
<dbReference type="Pfam" id="PF04717">
    <property type="entry name" value="Phage_base_V"/>
    <property type="match status" value="1"/>
</dbReference>
<evidence type="ECO:0000256" key="1">
    <source>
        <dbReference type="ARBA" id="ARBA00005558"/>
    </source>
</evidence>
<dbReference type="Gene3D" id="4.10.220.110">
    <property type="match status" value="1"/>
</dbReference>
<dbReference type="InterPro" id="IPR006533">
    <property type="entry name" value="T6SS_Vgr_RhsGE"/>
</dbReference>
<gene>
    <name evidence="6" type="ORF">IP92_03678</name>
</gene>
<evidence type="ECO:0000313" key="6">
    <source>
        <dbReference type="EMBL" id="TWI45300.1"/>
    </source>
</evidence>
<feature type="domain" description="DUF2345" evidence="4">
    <location>
        <begin position="652"/>
        <end position="797"/>
    </location>
</feature>
<comment type="similarity">
    <text evidence="1">Belongs to the VgrG protein family.</text>
</comment>
<dbReference type="Gene3D" id="2.30.110.50">
    <property type="match status" value="1"/>
</dbReference>
<sequence length="928" mass="101638">MPLISNKAFAAAAGALQQSGRLLKVAFPHNDGPAAALAVNSLFAQEELSRGFRFDVELLSDDVSIPLKAMIGRMMTVSLLRDDGSVRHFNGYITEFRYMKTDGGFVYYYAVLEPWLAFAKLRKNCVSFKGRSVTEVTELVFAQYPQHDWKTCMQAEDPKVSYMNQYNETDYNHLHRRWETAGFYYWYEHRADGHTLWLADDSTMAAAIDACGSREVDPGSIPFRAFGGSYERDGISQWQAVRRMGSGATALASFDYKRPAPYIAGRESENRQGDAVPSYELYENLGEYAYRSGADGEAMARRRMEEADRMTQYFEAAGNDRSAMPGRCFKLTEHHSSTMKWPVRNVALRDPIGQRDYLIISVRHWAGNNIHSSEAEPSYYKNELTCQRKAIRWRPGRNFHSEPPPAPGVQTAIVTGPQGEEIYTDGYGRVKVQFHWDRASKRDENSSAWVRVAMPMAGREFGQVGLPRVGQEVVVQFLGENPDRPIITGLVYNEHHHAPWALPGQCALSGLRSRELAGQRCNQMVLDDTNGQIQAQLRSDHLHSQLALGDIHRLDTTAGHLERRGEGFELRTDGHGVMRAAMGMVVTTEPRTAGAGAVKAMPDTLRRLAQAQAQHESMAKLAQQHDQQEAGAQADTASALAKQNDGIKGSVSKLPELSSPHLVISSSAGIATAAEQSVHIASGEQLALTSAQNVSVAAFGGLFASVRQGLRMFVHKVGMKLIAASGDVDIQALSNSINLLAKLNIIQSANRITITAKDEIVLNGGGSYIKLGAAGIEQGSKGKVTVHGAKHEFLGPKNLNVANTMPPQSEQQGKAMFNLGSHAAASGRPQAGVPYKLYKDGALVEEGKLDETGSFAFEHENDTDSKYAVELPSGDTYEVEAGEQLAPHQVSSGMGHHGYEPSGPSLTKNAASLEEDRLLSNPAMRNIS</sequence>
<dbReference type="Gene3D" id="2.40.50.230">
    <property type="entry name" value="Gp5 N-terminal domain"/>
    <property type="match status" value="1"/>
</dbReference>
<name>A0A562PM77_9BURK</name>
<dbReference type="InterPro" id="IPR018769">
    <property type="entry name" value="VgrG2_DUF2345"/>
</dbReference>
<evidence type="ECO:0000256" key="2">
    <source>
        <dbReference type="SAM" id="MobiDB-lite"/>
    </source>
</evidence>
<dbReference type="AlphaFoldDB" id="A0A562PM77"/>
<dbReference type="InterPro" id="IPR037026">
    <property type="entry name" value="Vgr_OB-fold_dom_sf"/>
</dbReference>
<evidence type="ECO:0000313" key="7">
    <source>
        <dbReference type="Proteomes" id="UP000315112"/>
    </source>
</evidence>
<dbReference type="Pfam" id="PF05954">
    <property type="entry name" value="Phage_GPD"/>
    <property type="match status" value="1"/>
</dbReference>
<feature type="domain" description="Gp5/Type VI secretion system Vgr protein OB-fold" evidence="3">
    <location>
        <begin position="424"/>
        <end position="492"/>
    </location>
</feature>
<dbReference type="NCBIfam" id="TIGR03361">
    <property type="entry name" value="VI_Rhs_Vgr"/>
    <property type="match status" value="1"/>
</dbReference>
<proteinExistence type="inferred from homology"/>
<evidence type="ECO:0000259" key="4">
    <source>
        <dbReference type="Pfam" id="PF10106"/>
    </source>
</evidence>
<dbReference type="InterPro" id="IPR017847">
    <property type="entry name" value="T6SS_RhsGE_Vgr_subset"/>
</dbReference>
<dbReference type="Pfam" id="PF10106">
    <property type="entry name" value="DUF2345"/>
    <property type="match status" value="1"/>
</dbReference>
<organism evidence="6 7">
    <name type="scientific">Pseudoduganella flava</name>
    <dbReference type="NCBI Taxonomy" id="871742"/>
    <lineage>
        <taxon>Bacteria</taxon>
        <taxon>Pseudomonadati</taxon>
        <taxon>Pseudomonadota</taxon>
        <taxon>Betaproteobacteria</taxon>
        <taxon>Burkholderiales</taxon>
        <taxon>Oxalobacteraceae</taxon>
        <taxon>Telluria group</taxon>
        <taxon>Pseudoduganella</taxon>
    </lineage>
</organism>
<dbReference type="NCBIfam" id="TIGR01646">
    <property type="entry name" value="vgr_GE"/>
    <property type="match status" value="1"/>
</dbReference>
<feature type="domain" description="Putative type VI secretion system Rhs element associated Vgr" evidence="5">
    <location>
        <begin position="514"/>
        <end position="622"/>
    </location>
</feature>
<dbReference type="RefSeq" id="WP_229418845.1">
    <property type="nucleotide sequence ID" value="NZ_CP046904.1"/>
</dbReference>
<comment type="caution">
    <text evidence="6">The sequence shown here is derived from an EMBL/GenBank/DDBJ whole genome shotgun (WGS) entry which is preliminary data.</text>
</comment>
<feature type="region of interest" description="Disordered" evidence="2">
    <location>
        <begin position="886"/>
        <end position="928"/>
    </location>
</feature>
<dbReference type="Gene3D" id="3.55.50.10">
    <property type="entry name" value="Baseplate protein-like domains"/>
    <property type="match status" value="1"/>
</dbReference>